<name>A0AAN6RQL0_9PEZI</name>
<dbReference type="EMBL" id="MU855800">
    <property type="protein sequence ID" value="KAK3899330.1"/>
    <property type="molecule type" value="Genomic_DNA"/>
</dbReference>
<evidence type="ECO:0000313" key="3">
    <source>
        <dbReference type="Proteomes" id="UP001303889"/>
    </source>
</evidence>
<dbReference type="Pfam" id="PF09488">
    <property type="entry name" value="Osmo_MPGsynth"/>
    <property type="match status" value="1"/>
</dbReference>
<dbReference type="InterPro" id="IPR029044">
    <property type="entry name" value="Nucleotide-diphossugar_trans"/>
</dbReference>
<reference evidence="2" key="2">
    <citation type="submission" date="2023-05" db="EMBL/GenBank/DDBJ databases">
        <authorList>
            <consortium name="Lawrence Berkeley National Laboratory"/>
            <person name="Steindorff A."/>
            <person name="Hensen N."/>
            <person name="Bonometti L."/>
            <person name="Westerberg I."/>
            <person name="Brannstrom I.O."/>
            <person name="Guillou S."/>
            <person name="Cros-Aarteil S."/>
            <person name="Calhoun S."/>
            <person name="Haridas S."/>
            <person name="Kuo A."/>
            <person name="Mondo S."/>
            <person name="Pangilinan J."/>
            <person name="Riley R."/>
            <person name="Labutti K."/>
            <person name="Andreopoulos B."/>
            <person name="Lipzen A."/>
            <person name="Chen C."/>
            <person name="Yanf M."/>
            <person name="Daum C."/>
            <person name="Ng V."/>
            <person name="Clum A."/>
            <person name="Ohm R."/>
            <person name="Martin F."/>
            <person name="Silar P."/>
            <person name="Natvig D."/>
            <person name="Lalanne C."/>
            <person name="Gautier V."/>
            <person name="Ament-Velasquez S.L."/>
            <person name="Kruys A."/>
            <person name="Hutchinson M.I."/>
            <person name="Powell A.J."/>
            <person name="Barry K."/>
            <person name="Miller A.N."/>
            <person name="Grigoriev I.V."/>
            <person name="Debuchy R."/>
            <person name="Gladieux P."/>
            <person name="Thoren M.H."/>
            <person name="Johannesson H."/>
        </authorList>
    </citation>
    <scope>NUCLEOTIDE SEQUENCE</scope>
    <source>
        <strain evidence="2">CBS 103.79</strain>
    </source>
</reference>
<reference evidence="2" key="1">
    <citation type="journal article" date="2023" name="Mol. Phylogenet. Evol.">
        <title>Genome-scale phylogeny and comparative genomics of the fungal order Sordariales.</title>
        <authorList>
            <person name="Hensen N."/>
            <person name="Bonometti L."/>
            <person name="Westerberg I."/>
            <person name="Brannstrom I.O."/>
            <person name="Guillou S."/>
            <person name="Cros-Aarteil S."/>
            <person name="Calhoun S."/>
            <person name="Haridas S."/>
            <person name="Kuo A."/>
            <person name="Mondo S."/>
            <person name="Pangilinan J."/>
            <person name="Riley R."/>
            <person name="LaButti K."/>
            <person name="Andreopoulos B."/>
            <person name="Lipzen A."/>
            <person name="Chen C."/>
            <person name="Yan M."/>
            <person name="Daum C."/>
            <person name="Ng V."/>
            <person name="Clum A."/>
            <person name="Steindorff A."/>
            <person name="Ohm R.A."/>
            <person name="Martin F."/>
            <person name="Silar P."/>
            <person name="Natvig D.O."/>
            <person name="Lalanne C."/>
            <person name="Gautier V."/>
            <person name="Ament-Velasquez S.L."/>
            <person name="Kruys A."/>
            <person name="Hutchinson M.I."/>
            <person name="Powell A.J."/>
            <person name="Barry K."/>
            <person name="Miller A.N."/>
            <person name="Grigoriev I.V."/>
            <person name="Debuchy R."/>
            <person name="Gladieux P."/>
            <person name="Hiltunen Thoren M."/>
            <person name="Johannesson H."/>
        </authorList>
    </citation>
    <scope>NUCLEOTIDE SEQUENCE</scope>
    <source>
        <strain evidence="2">CBS 103.79</strain>
    </source>
</reference>
<keyword evidence="3" id="KW-1185">Reference proteome</keyword>
<feature type="region of interest" description="Disordered" evidence="1">
    <location>
        <begin position="432"/>
        <end position="476"/>
    </location>
</feature>
<sequence>MSAAVLTAHQPSGYPGLHWPGAPPVLSLKPVVPRPRPRPEAVPRPSPSPTEATPTQVAMPTNPAAVGPSAAQAGVDTRRSHPQSSGNVRLTRPSTSCTLGLVHITEEAQVLELDAHMHQQQQQQEEQQEPQQKLPASRDPGRADTLCFSSDTLLKVWSQMVIVVPCKDEELSVIRAVLSHIPSACLVILVSNCPRENGDARYKQQVAMVEDLGGDGRRQILAIHQKDRAAAAAFRAAGMPELICPSDGAIRSGKGEGMLLGTALAAAFCAERRYIGFVDADNLFAPSVHEYCKAFAAGFAMSPAPEHEDTMVRLRWSSKPKLLRNGQYDYVSEGRCSRIVNSWLNRLLVTVPNHQWNGGTWGSGNAAATNNTNTNTTASPDSFVTTGNAGEHAMTMNLALKLRMAAGYAIEPFHFIDLLERGHLLAAPVAPSEAAPKPMIKPPRRKSIGPISPPPTHTTAGNNNTLPPVPNTPPPLTKPIRIFQVRTITPHYHRPSGDDHIRRMWAASLGSIFHGLRRYDSDADDECLGCRLDYPHSPLREDMHAFAARNGGTEDKTKELPRPRVYRALEEVDTERFWEVLGPSLGVGSLRGVGFAGGRF</sequence>
<dbReference type="Proteomes" id="UP001303889">
    <property type="component" value="Unassembled WGS sequence"/>
</dbReference>
<comment type="caution">
    <text evidence="2">The sequence shown here is derived from an EMBL/GenBank/DDBJ whole genome shotgun (WGS) entry which is preliminary data.</text>
</comment>
<protein>
    <submittedName>
        <fullName evidence="2">Glycosyltransferase</fullName>
    </submittedName>
</protein>
<proteinExistence type="predicted"/>
<dbReference type="GO" id="GO:0005737">
    <property type="term" value="C:cytoplasm"/>
    <property type="evidence" value="ECO:0007669"/>
    <property type="project" value="InterPro"/>
</dbReference>
<feature type="compositionally biased region" description="Pro residues" evidence="1">
    <location>
        <begin position="467"/>
        <end position="476"/>
    </location>
</feature>
<feature type="region of interest" description="Disordered" evidence="1">
    <location>
        <begin position="116"/>
        <end position="142"/>
    </location>
</feature>
<dbReference type="InterPro" id="IPR012812">
    <property type="entry name" value="Osmo_MPG_synth"/>
</dbReference>
<dbReference type="GO" id="GO:0050504">
    <property type="term" value="F:mannosyl-3-phosphoglycerate synthase activity"/>
    <property type="evidence" value="ECO:0007669"/>
    <property type="project" value="InterPro"/>
</dbReference>
<organism evidence="2 3">
    <name type="scientific">Staphylotrichum tortipilum</name>
    <dbReference type="NCBI Taxonomy" id="2831512"/>
    <lineage>
        <taxon>Eukaryota</taxon>
        <taxon>Fungi</taxon>
        <taxon>Dikarya</taxon>
        <taxon>Ascomycota</taxon>
        <taxon>Pezizomycotina</taxon>
        <taxon>Sordariomycetes</taxon>
        <taxon>Sordariomycetidae</taxon>
        <taxon>Sordariales</taxon>
        <taxon>Chaetomiaceae</taxon>
        <taxon>Staphylotrichum</taxon>
    </lineage>
</organism>
<evidence type="ECO:0000256" key="1">
    <source>
        <dbReference type="SAM" id="MobiDB-lite"/>
    </source>
</evidence>
<dbReference type="AlphaFoldDB" id="A0AAN6RQL0"/>
<feature type="compositionally biased region" description="Polar residues" evidence="1">
    <location>
        <begin position="50"/>
        <end position="59"/>
    </location>
</feature>
<dbReference type="GO" id="GO:0051479">
    <property type="term" value="P:mannosylglycerate biosynthetic process"/>
    <property type="evidence" value="ECO:0007669"/>
    <property type="project" value="InterPro"/>
</dbReference>
<feature type="region of interest" description="Disordered" evidence="1">
    <location>
        <begin position="1"/>
        <end position="92"/>
    </location>
</feature>
<feature type="compositionally biased region" description="Polar residues" evidence="1">
    <location>
        <begin position="82"/>
        <end position="92"/>
    </location>
</feature>
<feature type="compositionally biased region" description="Low complexity" evidence="1">
    <location>
        <begin position="119"/>
        <end position="132"/>
    </location>
</feature>
<gene>
    <name evidence="2" type="ORF">C8A05DRAFT_18220</name>
</gene>
<dbReference type="Gene3D" id="3.90.550.10">
    <property type="entry name" value="Spore Coat Polysaccharide Biosynthesis Protein SpsA, Chain A"/>
    <property type="match status" value="2"/>
</dbReference>
<evidence type="ECO:0000313" key="2">
    <source>
        <dbReference type="EMBL" id="KAK3899330.1"/>
    </source>
</evidence>
<accession>A0AAN6RQL0</accession>